<dbReference type="Proteomes" id="UP000828390">
    <property type="component" value="Unassembled WGS sequence"/>
</dbReference>
<accession>A0A9D4LPX0</accession>
<keyword evidence="3" id="KW-1185">Reference proteome</keyword>
<comment type="caution">
    <text evidence="2">The sequence shown here is derived from an EMBL/GenBank/DDBJ whole genome shotgun (WGS) entry which is preliminary data.</text>
</comment>
<dbReference type="AlphaFoldDB" id="A0A9D4LPX0"/>
<organism evidence="2 3">
    <name type="scientific">Dreissena polymorpha</name>
    <name type="common">Zebra mussel</name>
    <name type="synonym">Mytilus polymorpha</name>
    <dbReference type="NCBI Taxonomy" id="45954"/>
    <lineage>
        <taxon>Eukaryota</taxon>
        <taxon>Metazoa</taxon>
        <taxon>Spiralia</taxon>
        <taxon>Lophotrochozoa</taxon>
        <taxon>Mollusca</taxon>
        <taxon>Bivalvia</taxon>
        <taxon>Autobranchia</taxon>
        <taxon>Heteroconchia</taxon>
        <taxon>Euheterodonta</taxon>
        <taxon>Imparidentia</taxon>
        <taxon>Neoheterodontei</taxon>
        <taxon>Myida</taxon>
        <taxon>Dreissenoidea</taxon>
        <taxon>Dreissenidae</taxon>
        <taxon>Dreissena</taxon>
    </lineage>
</organism>
<dbReference type="EMBL" id="JAIWYP010000002">
    <property type="protein sequence ID" value="KAH3861684.1"/>
    <property type="molecule type" value="Genomic_DNA"/>
</dbReference>
<proteinExistence type="predicted"/>
<evidence type="ECO:0000313" key="3">
    <source>
        <dbReference type="Proteomes" id="UP000828390"/>
    </source>
</evidence>
<reference evidence="2" key="1">
    <citation type="journal article" date="2019" name="bioRxiv">
        <title>The Genome of the Zebra Mussel, Dreissena polymorpha: A Resource for Invasive Species Research.</title>
        <authorList>
            <person name="McCartney M.A."/>
            <person name="Auch B."/>
            <person name="Kono T."/>
            <person name="Mallez S."/>
            <person name="Zhang Y."/>
            <person name="Obille A."/>
            <person name="Becker A."/>
            <person name="Abrahante J.E."/>
            <person name="Garbe J."/>
            <person name="Badalamenti J.P."/>
            <person name="Herman A."/>
            <person name="Mangelson H."/>
            <person name="Liachko I."/>
            <person name="Sullivan S."/>
            <person name="Sone E.D."/>
            <person name="Koren S."/>
            <person name="Silverstein K.A.T."/>
            <person name="Beckman K.B."/>
            <person name="Gohl D.M."/>
        </authorList>
    </citation>
    <scope>NUCLEOTIDE SEQUENCE</scope>
    <source>
        <strain evidence="2">Duluth1</strain>
        <tissue evidence="2">Whole animal</tissue>
    </source>
</reference>
<evidence type="ECO:0000256" key="1">
    <source>
        <dbReference type="SAM" id="Phobius"/>
    </source>
</evidence>
<name>A0A9D4LPX0_DREPO</name>
<protein>
    <submittedName>
        <fullName evidence="2">Uncharacterized protein</fullName>
    </submittedName>
</protein>
<gene>
    <name evidence="2" type="ORF">DPMN_024618</name>
</gene>
<sequence>MWINFPGMCLILYLGCFIGIAMYNLYRTCDPIKFGLVAASDQGTFLRDPFY</sequence>
<feature type="transmembrane region" description="Helical" evidence="1">
    <location>
        <begin position="7"/>
        <end position="26"/>
    </location>
</feature>
<reference evidence="2" key="2">
    <citation type="submission" date="2020-11" db="EMBL/GenBank/DDBJ databases">
        <authorList>
            <person name="McCartney M.A."/>
            <person name="Auch B."/>
            <person name="Kono T."/>
            <person name="Mallez S."/>
            <person name="Becker A."/>
            <person name="Gohl D.M."/>
            <person name="Silverstein K.A.T."/>
            <person name="Koren S."/>
            <person name="Bechman K.B."/>
            <person name="Herman A."/>
            <person name="Abrahante J.E."/>
            <person name="Garbe J."/>
        </authorList>
    </citation>
    <scope>NUCLEOTIDE SEQUENCE</scope>
    <source>
        <strain evidence="2">Duluth1</strain>
        <tissue evidence="2">Whole animal</tissue>
    </source>
</reference>
<keyword evidence="1" id="KW-0472">Membrane</keyword>
<keyword evidence="1" id="KW-1133">Transmembrane helix</keyword>
<evidence type="ECO:0000313" key="2">
    <source>
        <dbReference type="EMBL" id="KAH3861684.1"/>
    </source>
</evidence>
<keyword evidence="1" id="KW-0812">Transmembrane</keyword>